<dbReference type="SUPFAM" id="SSF53448">
    <property type="entry name" value="Nucleotide-diphospho-sugar transferases"/>
    <property type="match status" value="1"/>
</dbReference>
<evidence type="ECO:0000313" key="3">
    <source>
        <dbReference type="EMBL" id="MBD9698174.1"/>
    </source>
</evidence>
<dbReference type="EMBL" id="JACZDF010000001">
    <property type="protein sequence ID" value="MBD9698174.1"/>
    <property type="molecule type" value="Genomic_DNA"/>
</dbReference>
<dbReference type="PANTHER" id="PTHR48090:SF7">
    <property type="entry name" value="RFBJ PROTEIN"/>
    <property type="match status" value="1"/>
</dbReference>
<dbReference type="CDD" id="cd04179">
    <property type="entry name" value="DPM_DPG-synthase_like"/>
    <property type="match status" value="1"/>
</dbReference>
<protein>
    <submittedName>
        <fullName evidence="3">Glycosyltransferase family 2 protein</fullName>
    </submittedName>
</protein>
<dbReference type="Pfam" id="PF00535">
    <property type="entry name" value="Glycos_transf_2"/>
    <property type="match status" value="1"/>
</dbReference>
<proteinExistence type="inferred from homology"/>
<reference evidence="3 4" key="1">
    <citation type="submission" date="2020-09" db="EMBL/GenBank/DDBJ databases">
        <title>Flavimobilis rhizosphaerae sp. nov., isolated from rhizosphere soil of Spartina alterniflora.</title>
        <authorList>
            <person name="Hanqin C."/>
        </authorList>
    </citation>
    <scope>NUCLEOTIDE SEQUENCE [LARGE SCALE GENOMIC DNA]</scope>
    <source>
        <strain evidence="3 4">GY 10621</strain>
    </source>
</reference>
<gene>
    <name evidence="3" type="ORF">IGS67_01515</name>
</gene>
<sequence>MLVVLPAFNESASIETVLSEVSAHVPLDQVVVVDDGSTDGTARIARGAGAVVVVLPFNVGVGGALRAGLLLARRSGTSVVVQCDADGQHPPEAIPSLLEALAGNDIVIGARFAGTGDYEVRGLRKYAITVLAWTMSRLHRTKLTDVTSGFRAFGPRAIDVLSTHMPAEYLGDTVEALVIAKEYGLRVTQVPVYMRERQGGVASHGPIRSAIYLVRAITMIVLSTLRLLGTRGRRSKENSGAA</sequence>
<comment type="similarity">
    <text evidence="1">Belongs to the glycosyltransferase 2 family.</text>
</comment>
<evidence type="ECO:0000259" key="2">
    <source>
        <dbReference type="Pfam" id="PF00535"/>
    </source>
</evidence>
<name>A0ABR9DMN6_9MICO</name>
<organism evidence="3 4">
    <name type="scientific">Flavimobilis rhizosphaerae</name>
    <dbReference type="NCBI Taxonomy" id="2775421"/>
    <lineage>
        <taxon>Bacteria</taxon>
        <taxon>Bacillati</taxon>
        <taxon>Actinomycetota</taxon>
        <taxon>Actinomycetes</taxon>
        <taxon>Micrococcales</taxon>
        <taxon>Jonesiaceae</taxon>
        <taxon>Flavimobilis</taxon>
    </lineage>
</organism>
<comment type="caution">
    <text evidence="3">The sequence shown here is derived from an EMBL/GenBank/DDBJ whole genome shotgun (WGS) entry which is preliminary data.</text>
</comment>
<accession>A0ABR9DMN6</accession>
<evidence type="ECO:0000256" key="1">
    <source>
        <dbReference type="ARBA" id="ARBA00006739"/>
    </source>
</evidence>
<dbReference type="InterPro" id="IPR050256">
    <property type="entry name" value="Glycosyltransferase_2"/>
</dbReference>
<dbReference type="Gene3D" id="3.90.550.10">
    <property type="entry name" value="Spore Coat Polysaccharide Biosynthesis Protein SpsA, Chain A"/>
    <property type="match status" value="1"/>
</dbReference>
<dbReference type="Proteomes" id="UP000642107">
    <property type="component" value="Unassembled WGS sequence"/>
</dbReference>
<dbReference type="PANTHER" id="PTHR48090">
    <property type="entry name" value="UNDECAPRENYL-PHOSPHATE 4-DEOXY-4-FORMAMIDO-L-ARABINOSE TRANSFERASE-RELATED"/>
    <property type="match status" value="1"/>
</dbReference>
<feature type="domain" description="Glycosyltransferase 2-like" evidence="2">
    <location>
        <begin position="3"/>
        <end position="126"/>
    </location>
</feature>
<dbReference type="InterPro" id="IPR001173">
    <property type="entry name" value="Glyco_trans_2-like"/>
</dbReference>
<evidence type="ECO:0000313" key="4">
    <source>
        <dbReference type="Proteomes" id="UP000642107"/>
    </source>
</evidence>
<dbReference type="InterPro" id="IPR029044">
    <property type="entry name" value="Nucleotide-diphossugar_trans"/>
</dbReference>
<keyword evidence="4" id="KW-1185">Reference proteome</keyword>